<dbReference type="EMBL" id="UINC01089021">
    <property type="protein sequence ID" value="SVC39756.1"/>
    <property type="molecule type" value="Genomic_DNA"/>
</dbReference>
<name>A0A382LT79_9ZZZZ</name>
<protein>
    <submittedName>
        <fullName evidence="1">Uncharacterized protein</fullName>
    </submittedName>
</protein>
<accession>A0A382LT79</accession>
<organism evidence="1">
    <name type="scientific">marine metagenome</name>
    <dbReference type="NCBI Taxonomy" id="408172"/>
    <lineage>
        <taxon>unclassified sequences</taxon>
        <taxon>metagenomes</taxon>
        <taxon>ecological metagenomes</taxon>
    </lineage>
</organism>
<sequence>MELIRTIVALTILAAWLPATSHCLLNAVDLMPGTYCQEPHSHGEGEPEHSHDDCGSCGVVESGHYKLSSKDAYHLTFQAAFCWQLISPCVPAINTSQAYLDSGRAPPDLVRWQFFTRAALPGRAPAIL</sequence>
<dbReference type="AlphaFoldDB" id="A0A382LT79"/>
<proteinExistence type="predicted"/>
<gene>
    <name evidence="1" type="ORF">METZ01_LOCUS292610</name>
</gene>
<evidence type="ECO:0000313" key="1">
    <source>
        <dbReference type="EMBL" id="SVC39756.1"/>
    </source>
</evidence>
<reference evidence="1" key="1">
    <citation type="submission" date="2018-05" db="EMBL/GenBank/DDBJ databases">
        <authorList>
            <person name="Lanie J.A."/>
            <person name="Ng W.-L."/>
            <person name="Kazmierczak K.M."/>
            <person name="Andrzejewski T.M."/>
            <person name="Davidsen T.M."/>
            <person name="Wayne K.J."/>
            <person name="Tettelin H."/>
            <person name="Glass J.I."/>
            <person name="Rusch D."/>
            <person name="Podicherti R."/>
            <person name="Tsui H.-C.T."/>
            <person name="Winkler M.E."/>
        </authorList>
    </citation>
    <scope>NUCLEOTIDE SEQUENCE</scope>
</reference>